<evidence type="ECO:0000313" key="2">
    <source>
        <dbReference type="EMBL" id="EJK63437.1"/>
    </source>
</evidence>
<feature type="compositionally biased region" description="Polar residues" evidence="1">
    <location>
        <begin position="15"/>
        <end position="29"/>
    </location>
</feature>
<reference evidence="2 3" key="1">
    <citation type="journal article" date="2012" name="Genome Biol.">
        <title>Genome and low-iron response of an oceanic diatom adapted to chronic iron limitation.</title>
        <authorList>
            <person name="Lommer M."/>
            <person name="Specht M."/>
            <person name="Roy A.S."/>
            <person name="Kraemer L."/>
            <person name="Andreson R."/>
            <person name="Gutowska M.A."/>
            <person name="Wolf J."/>
            <person name="Bergner S.V."/>
            <person name="Schilhabel M.B."/>
            <person name="Klostermeier U.C."/>
            <person name="Beiko R.G."/>
            <person name="Rosenstiel P."/>
            <person name="Hippler M."/>
            <person name="Laroche J."/>
        </authorList>
    </citation>
    <scope>NUCLEOTIDE SEQUENCE [LARGE SCALE GENOMIC DNA]</scope>
    <source>
        <strain evidence="2 3">CCMP1005</strain>
    </source>
</reference>
<dbReference type="EMBL" id="AGNL01018249">
    <property type="protein sequence ID" value="EJK63437.1"/>
    <property type="molecule type" value="Genomic_DNA"/>
</dbReference>
<proteinExistence type="predicted"/>
<dbReference type="OrthoDB" id="341421at2759"/>
<name>K0SYW0_THAOC</name>
<sequence length="469" mass="52277">MGKKTRRSRAKVSAAPSSSTGLSPSQGQQAGACDDPLVPIKQLIKICEDTNAPIERNFSRHIHSISSCNGSGVFTIASLFVVRLSNSPGSEDGAFISNLCIRVHDNLRNTCYVPVSSLKGSPDLCAKFCGEDIGRNLPAEAYYNKYLDDMRNRMALGFQRAPYKRCAILVSECLHRMRENNKMLANKEEKILTRLFALDTQEGNDTDTISPPTPSPAPSVNELWITLNRPEYLNLNAIDDLVDGRFIPEFNTEGFQVQVPELTKPLFNQSLECITCDNYKRKRWIGILQYMSIYHGLAREEEVASWLLWERNSLTVHPLDHPETISAMKRNVVLQLLVCKSFQCGTFRLPYPPTPGEWGRAIWLYQRYKVNLEYYGSLPPGYRSIVTAKIAEDTGMHDSNIASAEGPAVNITRAIKALSSTKSSCAVCGARRAQDGSKLSQCSKCYSALEFKGGSRSKDHKYLKVKEAG</sequence>
<protein>
    <submittedName>
        <fullName evidence="2">Uncharacterized protein</fullName>
    </submittedName>
</protein>
<accession>K0SYW0</accession>
<gene>
    <name evidence="2" type="ORF">THAOC_15902</name>
</gene>
<evidence type="ECO:0000256" key="1">
    <source>
        <dbReference type="SAM" id="MobiDB-lite"/>
    </source>
</evidence>
<evidence type="ECO:0000313" key="3">
    <source>
        <dbReference type="Proteomes" id="UP000266841"/>
    </source>
</evidence>
<keyword evidence="3" id="KW-1185">Reference proteome</keyword>
<dbReference type="AlphaFoldDB" id="K0SYW0"/>
<feature type="region of interest" description="Disordered" evidence="1">
    <location>
        <begin position="1"/>
        <end position="32"/>
    </location>
</feature>
<feature type="compositionally biased region" description="Basic residues" evidence="1">
    <location>
        <begin position="1"/>
        <end position="10"/>
    </location>
</feature>
<organism evidence="2 3">
    <name type="scientific">Thalassiosira oceanica</name>
    <name type="common">Marine diatom</name>
    <dbReference type="NCBI Taxonomy" id="159749"/>
    <lineage>
        <taxon>Eukaryota</taxon>
        <taxon>Sar</taxon>
        <taxon>Stramenopiles</taxon>
        <taxon>Ochrophyta</taxon>
        <taxon>Bacillariophyta</taxon>
        <taxon>Coscinodiscophyceae</taxon>
        <taxon>Thalassiosirophycidae</taxon>
        <taxon>Thalassiosirales</taxon>
        <taxon>Thalassiosiraceae</taxon>
        <taxon>Thalassiosira</taxon>
    </lineage>
</organism>
<comment type="caution">
    <text evidence="2">The sequence shown here is derived from an EMBL/GenBank/DDBJ whole genome shotgun (WGS) entry which is preliminary data.</text>
</comment>
<dbReference type="Proteomes" id="UP000266841">
    <property type="component" value="Unassembled WGS sequence"/>
</dbReference>